<comment type="subcellular location">
    <subcellularLocation>
        <location evidence="8">Cell membrane</location>
        <topology evidence="8">Single-pass membrane protein</topology>
    </subcellularLocation>
    <text evidence="8">Colocalized with FtsZ to the nascent septal site.</text>
</comment>
<evidence type="ECO:0000256" key="5">
    <source>
        <dbReference type="ARBA" id="ARBA00023136"/>
    </source>
</evidence>
<evidence type="ECO:0000256" key="3">
    <source>
        <dbReference type="ARBA" id="ARBA00022989"/>
    </source>
</evidence>
<keyword evidence="11" id="KW-1185">Reference proteome</keyword>
<keyword evidence="7 8" id="KW-0131">Cell cycle</keyword>
<name>A0ABN0RHG9_9LIST</name>
<dbReference type="InterPro" id="IPR010379">
    <property type="entry name" value="EzrA"/>
</dbReference>
<keyword evidence="6 8" id="KW-0717">Septation</keyword>
<evidence type="ECO:0000256" key="8">
    <source>
        <dbReference type="HAMAP-Rule" id="MF_00728"/>
    </source>
</evidence>
<keyword evidence="2 8" id="KW-0812">Transmembrane</keyword>
<feature type="topological domain" description="Extracellular" evidence="8">
    <location>
        <begin position="1"/>
        <end position="4"/>
    </location>
</feature>
<sequence>MFYYILIGFIVVVVALFGAGYSLRKKHSKRIGELEEKRNQLRDKPVIDELSKVKKLKLTGQTEKLFESWRESWDEIETKLFPDVEEVLLEAEMNVERYRFGAATRHENDLEQMLTTIEKQINQILTGLRELLASEEKNALESRETKEKLAEMRRFILTHGFKLGKAQPAFEEELHQIQTEVDHYDVLTDQGDHLEAREVIVASKGKLDALDEEMERTPKLLHETESVLPDELIKLDAGYSEMIAQGYYLEPLGLQKEIDRLKQKNDSIKELLVKRELDAADKLIEETKAETDLLYDTLEGEVSARSFIFENKSKIAEKLEAQEEVSTKLSEQITEVKETYHISEEEIAAYVSSQALLTEQKENFERVSDLQKEGMIAYSAMQDSLREVEAVLVEVAEKQEVIADDLRSLRKDELEARDEMGIMKRTGNQLERKLNRARLPGIPEEFRALKVHFFESIDKMEGTLSERPLNIKSVAKYQQIAKEDLDHLTEKAEEIEENAKLVEAVIQYSNRYRVDYPELAASLDQAEGHFYRDFNYKKALEIAVTALEKVEPSAFKKIEREFELDEKEGE</sequence>
<feature type="transmembrane region" description="Helical" evidence="9">
    <location>
        <begin position="6"/>
        <end position="23"/>
    </location>
</feature>
<comment type="caution">
    <text evidence="10">The sequence shown here is derived from an EMBL/GenBank/DDBJ whole genome shotgun (WGS) entry which is preliminary data.</text>
</comment>
<gene>
    <name evidence="8" type="primary">ezrA</name>
    <name evidence="10" type="ORF">MFLO_04115</name>
</gene>
<reference evidence="10 11" key="1">
    <citation type="journal article" date="2014" name="Int. J. Syst. Evol. Microbiol.">
        <title>Listeria floridensis sp. nov., Listeria aquatica sp. nov., Listeria cornellensis sp. nov., Listeria riparia sp. nov. and Listeria grandensis sp. nov., from agricultural and natural environments.</title>
        <authorList>
            <person name="den Bakker H.C."/>
            <person name="Warchocki S."/>
            <person name="Wright E.M."/>
            <person name="Allred A.F."/>
            <person name="Ahlstrom C."/>
            <person name="Manuel C.S."/>
            <person name="Stasiewicz M.J."/>
            <person name="Burrell A."/>
            <person name="Roof S."/>
            <person name="Strawn L."/>
            <person name="Fortes E.D."/>
            <person name="Nightingale K.K."/>
            <person name="Kephart D."/>
            <person name="Wiedmann M."/>
        </authorList>
    </citation>
    <scope>NUCLEOTIDE SEQUENCE [LARGE SCALE GENOMIC DNA]</scope>
    <source>
        <strain evidence="10 11">FSL S10-1187</strain>
    </source>
</reference>
<organism evidence="10 11">
    <name type="scientific">Listeria floridensis FSL S10-1187</name>
    <dbReference type="NCBI Taxonomy" id="1265817"/>
    <lineage>
        <taxon>Bacteria</taxon>
        <taxon>Bacillati</taxon>
        <taxon>Bacillota</taxon>
        <taxon>Bacilli</taxon>
        <taxon>Bacillales</taxon>
        <taxon>Listeriaceae</taxon>
        <taxon>Listeria</taxon>
    </lineage>
</organism>
<dbReference type="Pfam" id="PF06160">
    <property type="entry name" value="EzrA"/>
    <property type="match status" value="1"/>
</dbReference>
<feature type="topological domain" description="Cytoplasmic" evidence="8">
    <location>
        <begin position="24"/>
        <end position="570"/>
    </location>
</feature>
<evidence type="ECO:0000313" key="10">
    <source>
        <dbReference type="EMBL" id="EUJ33293.1"/>
    </source>
</evidence>
<feature type="coiled-coil region" evidence="8">
    <location>
        <begin position="478"/>
        <end position="505"/>
    </location>
</feature>
<evidence type="ECO:0000256" key="4">
    <source>
        <dbReference type="ARBA" id="ARBA00023054"/>
    </source>
</evidence>
<keyword evidence="3 8" id="KW-1133">Transmembrane helix</keyword>
<keyword evidence="4 8" id="KW-0175">Coiled coil</keyword>
<dbReference type="RefSeq" id="WP_036096453.1">
    <property type="nucleotide sequence ID" value="NZ_AODF01000006.1"/>
</dbReference>
<accession>A0ABN0RHG9</accession>
<dbReference type="Proteomes" id="UP000019249">
    <property type="component" value="Unassembled WGS sequence"/>
</dbReference>
<comment type="function">
    <text evidence="8">Negative regulator of FtsZ ring formation; modulates the frequency and position of FtsZ ring formation. Inhibits FtsZ ring formation at polar sites. Interacts either with FtsZ or with one of its binding partners to promote depolymerization.</text>
</comment>
<evidence type="ECO:0000313" key="11">
    <source>
        <dbReference type="Proteomes" id="UP000019249"/>
    </source>
</evidence>
<evidence type="ECO:0000256" key="1">
    <source>
        <dbReference type="ARBA" id="ARBA00022618"/>
    </source>
</evidence>
<comment type="similarity">
    <text evidence="8">Belongs to the EzrA family.</text>
</comment>
<protein>
    <recommendedName>
        <fullName evidence="8">Septation ring formation regulator EzrA</fullName>
    </recommendedName>
</protein>
<keyword evidence="8" id="KW-1003">Cell membrane</keyword>
<keyword evidence="5 8" id="KW-0472">Membrane</keyword>
<evidence type="ECO:0000256" key="2">
    <source>
        <dbReference type="ARBA" id="ARBA00022692"/>
    </source>
</evidence>
<keyword evidence="1 8" id="KW-0132">Cell division</keyword>
<evidence type="ECO:0000256" key="7">
    <source>
        <dbReference type="ARBA" id="ARBA00023306"/>
    </source>
</evidence>
<evidence type="ECO:0000256" key="6">
    <source>
        <dbReference type="ARBA" id="ARBA00023210"/>
    </source>
</evidence>
<evidence type="ECO:0000256" key="9">
    <source>
        <dbReference type="SAM" id="Phobius"/>
    </source>
</evidence>
<dbReference type="HAMAP" id="MF_00728">
    <property type="entry name" value="EzrA"/>
    <property type="match status" value="1"/>
</dbReference>
<dbReference type="EMBL" id="AODF01000006">
    <property type="protein sequence ID" value="EUJ33293.1"/>
    <property type="molecule type" value="Genomic_DNA"/>
</dbReference>
<proteinExistence type="inferred from homology"/>